<evidence type="ECO:0000313" key="6">
    <source>
        <dbReference type="Proteomes" id="UP001501468"/>
    </source>
</evidence>
<sequence>MLSEGSGVARHCAVWGSPIGHSLSPVLHRAAYAALGLSGWSYDRREVDVAAFPEALAALDDSWRGLSLTMPLKEAALAAASVVDAAARDTGSANTLVATPAGWHAHNTDIHGIEMALLVAGCVDTTEALVIGSGATARSAVAALAAAGTRQVTFMVRGRPRPETVAQAERAGLVVETVPLGVWPRADVVVSTVPPDAVTGLEAFPGSDRDESPRTVLDVVYGHGPTPLQRRARVRGWTLAFGTDMLVHQAAAQVALMTGQPAPLDAMASALAAFVDPEWGTPLGTTS</sequence>
<dbReference type="EMBL" id="BAABDC010000004">
    <property type="protein sequence ID" value="GAA3708068.1"/>
    <property type="molecule type" value="Genomic_DNA"/>
</dbReference>
<evidence type="ECO:0000313" key="5">
    <source>
        <dbReference type="EMBL" id="GAA3708068.1"/>
    </source>
</evidence>
<dbReference type="InterPro" id="IPR046346">
    <property type="entry name" value="Aminoacid_DH-like_N_sf"/>
</dbReference>
<dbReference type="PANTHER" id="PTHR21089:SF1">
    <property type="entry name" value="BIFUNCTIONAL 3-DEHYDROQUINATE DEHYDRATASE_SHIKIMATE DEHYDROGENASE, CHLOROPLASTIC"/>
    <property type="match status" value="1"/>
</dbReference>
<gene>
    <name evidence="5" type="ORF">GCM10022399_26040</name>
</gene>
<keyword evidence="2" id="KW-0028">Amino-acid biosynthesis</keyword>
<dbReference type="InterPro" id="IPR041121">
    <property type="entry name" value="SDH_C"/>
</dbReference>
<evidence type="ECO:0000259" key="3">
    <source>
        <dbReference type="Pfam" id="PF08501"/>
    </source>
</evidence>
<dbReference type="PANTHER" id="PTHR21089">
    <property type="entry name" value="SHIKIMATE DEHYDROGENASE"/>
    <property type="match status" value="1"/>
</dbReference>
<accession>A0ABP7DRG7</accession>
<dbReference type="InterPro" id="IPR036291">
    <property type="entry name" value="NAD(P)-bd_dom_sf"/>
</dbReference>
<dbReference type="Gene3D" id="3.40.50.10860">
    <property type="entry name" value="Leucine Dehydrogenase, chain A, domain 1"/>
    <property type="match status" value="1"/>
</dbReference>
<dbReference type="Pfam" id="PF18317">
    <property type="entry name" value="SDH_C"/>
    <property type="match status" value="1"/>
</dbReference>
<keyword evidence="2" id="KW-0057">Aromatic amino acid biosynthesis</keyword>
<feature type="domain" description="SDH C-terminal" evidence="4">
    <location>
        <begin position="242"/>
        <end position="271"/>
    </location>
</feature>
<evidence type="ECO:0000256" key="1">
    <source>
        <dbReference type="ARBA" id="ARBA00004871"/>
    </source>
</evidence>
<dbReference type="SUPFAM" id="SSF53223">
    <property type="entry name" value="Aminoacid dehydrogenase-like, N-terminal domain"/>
    <property type="match status" value="1"/>
</dbReference>
<feature type="domain" description="Shikimate dehydrogenase substrate binding N-terminal" evidence="3">
    <location>
        <begin position="14"/>
        <end position="96"/>
    </location>
</feature>
<dbReference type="InterPro" id="IPR013708">
    <property type="entry name" value="Shikimate_DH-bd_N"/>
</dbReference>
<dbReference type="SUPFAM" id="SSF51735">
    <property type="entry name" value="NAD(P)-binding Rossmann-fold domains"/>
    <property type="match status" value="1"/>
</dbReference>
<proteinExistence type="predicted"/>
<keyword evidence="6" id="KW-1185">Reference proteome</keyword>
<dbReference type="InterPro" id="IPR022893">
    <property type="entry name" value="Shikimate_DH_fam"/>
</dbReference>
<evidence type="ECO:0000256" key="2">
    <source>
        <dbReference type="ARBA" id="ARBA00023141"/>
    </source>
</evidence>
<comment type="caution">
    <text evidence="5">The sequence shown here is derived from an EMBL/GenBank/DDBJ whole genome shotgun (WGS) entry which is preliminary data.</text>
</comment>
<comment type="pathway">
    <text evidence="1">Metabolic intermediate biosynthesis; chorismate biosynthesis; chorismate from D-erythrose 4-phosphate and phosphoenolpyruvate: step 4/7.</text>
</comment>
<dbReference type="Proteomes" id="UP001501468">
    <property type="component" value="Unassembled WGS sequence"/>
</dbReference>
<dbReference type="NCBIfam" id="NF001311">
    <property type="entry name" value="PRK00258.1-3"/>
    <property type="match status" value="1"/>
</dbReference>
<dbReference type="Gene3D" id="3.40.50.720">
    <property type="entry name" value="NAD(P)-binding Rossmann-like Domain"/>
    <property type="match status" value="1"/>
</dbReference>
<organism evidence="5 6">
    <name type="scientific">Terrabacter ginsenosidimutans</name>
    <dbReference type="NCBI Taxonomy" id="490575"/>
    <lineage>
        <taxon>Bacteria</taxon>
        <taxon>Bacillati</taxon>
        <taxon>Actinomycetota</taxon>
        <taxon>Actinomycetes</taxon>
        <taxon>Micrococcales</taxon>
        <taxon>Intrasporangiaceae</taxon>
        <taxon>Terrabacter</taxon>
    </lineage>
</organism>
<protein>
    <submittedName>
        <fullName evidence="5">Shikimate dehydrogenase</fullName>
    </submittedName>
</protein>
<evidence type="ECO:0000259" key="4">
    <source>
        <dbReference type="Pfam" id="PF18317"/>
    </source>
</evidence>
<name>A0ABP7DRG7_9MICO</name>
<dbReference type="Pfam" id="PF08501">
    <property type="entry name" value="Shikimate_dh_N"/>
    <property type="match status" value="1"/>
</dbReference>
<reference evidence="6" key="1">
    <citation type="journal article" date="2019" name="Int. J. Syst. Evol. Microbiol.">
        <title>The Global Catalogue of Microorganisms (GCM) 10K type strain sequencing project: providing services to taxonomists for standard genome sequencing and annotation.</title>
        <authorList>
            <consortium name="The Broad Institute Genomics Platform"/>
            <consortium name="The Broad Institute Genome Sequencing Center for Infectious Disease"/>
            <person name="Wu L."/>
            <person name="Ma J."/>
        </authorList>
    </citation>
    <scope>NUCLEOTIDE SEQUENCE [LARGE SCALE GENOMIC DNA]</scope>
    <source>
        <strain evidence="6">JCM 17125</strain>
    </source>
</reference>